<dbReference type="InterPro" id="IPR016155">
    <property type="entry name" value="Mopterin_synth/thiamin_S_b"/>
</dbReference>
<accession>A0AAU7Q4A4</accession>
<dbReference type="Pfam" id="PF03658">
    <property type="entry name" value="Ub-RnfH"/>
    <property type="match status" value="1"/>
</dbReference>
<reference evidence="2" key="1">
    <citation type="submission" date="2024-06" db="EMBL/GenBank/DDBJ databases">
        <authorList>
            <person name="Coelho C."/>
            <person name="Bento M."/>
            <person name="Garcia E."/>
            <person name="Camelo A."/>
            <person name="Brandao I."/>
            <person name="Espirito Santo C."/>
            <person name="Trovao J."/>
            <person name="Verissimo A."/>
            <person name="Costa J."/>
            <person name="Tiago I."/>
        </authorList>
    </citation>
    <scope>NUCLEOTIDE SEQUENCE</scope>
    <source>
        <strain evidence="2">KWT182</strain>
    </source>
</reference>
<proteinExistence type="inferred from homology"/>
<dbReference type="Gene3D" id="3.10.20.280">
    <property type="entry name" value="RnfH-like"/>
    <property type="match status" value="1"/>
</dbReference>
<dbReference type="SUPFAM" id="SSF54285">
    <property type="entry name" value="MoaD/ThiS"/>
    <property type="match status" value="1"/>
</dbReference>
<dbReference type="EMBL" id="CP157947">
    <property type="protein sequence ID" value="XBS67985.1"/>
    <property type="molecule type" value="Genomic_DNA"/>
</dbReference>
<dbReference type="InterPro" id="IPR037021">
    <property type="entry name" value="RnfH_sf"/>
</dbReference>
<dbReference type="PANTHER" id="PTHR37483:SF1">
    <property type="entry name" value="UPF0125 PROTEIN RATB"/>
    <property type="match status" value="1"/>
</dbReference>
<protein>
    <submittedName>
        <fullName evidence="2">RnfH family protein</fullName>
    </submittedName>
</protein>
<evidence type="ECO:0000313" key="2">
    <source>
        <dbReference type="EMBL" id="XBS67985.1"/>
    </source>
</evidence>
<comment type="similarity">
    <text evidence="1">Belongs to the UPF0125 (RnfH) family.</text>
</comment>
<evidence type="ECO:0000256" key="1">
    <source>
        <dbReference type="ARBA" id="ARBA00010645"/>
    </source>
</evidence>
<name>A0AAU7Q4A4_9GAMM</name>
<dbReference type="PANTHER" id="PTHR37483">
    <property type="entry name" value="UPF0125 PROTEIN RATB"/>
    <property type="match status" value="1"/>
</dbReference>
<dbReference type="AlphaFoldDB" id="A0AAU7Q4A4"/>
<dbReference type="InterPro" id="IPR005346">
    <property type="entry name" value="RnfH"/>
</dbReference>
<sequence>MKFSVAHVNGPHGRCIQMNLEEPVTVREAILASPLPQLFPYLDLAVHRTGIFGRLCPPDTPVNEGDRVEIYLPAAKKDHEEDDDE</sequence>
<gene>
    <name evidence="2" type="ORF">ABK905_13865</name>
</gene>
<organism evidence="2">
    <name type="scientific">Acerihabitans sp. KWT182</name>
    <dbReference type="NCBI Taxonomy" id="3157919"/>
    <lineage>
        <taxon>Bacteria</taxon>
        <taxon>Pseudomonadati</taxon>
        <taxon>Pseudomonadota</taxon>
        <taxon>Gammaproteobacteria</taxon>
        <taxon>Enterobacterales</taxon>
        <taxon>Pectobacteriaceae</taxon>
        <taxon>Acerihabitans</taxon>
    </lineage>
</organism>